<feature type="non-terminal residue" evidence="1">
    <location>
        <position position="83"/>
    </location>
</feature>
<protein>
    <submittedName>
        <fullName evidence="1">Uncharacterized protein</fullName>
    </submittedName>
</protein>
<name>C5LVY1_PERM5</name>
<dbReference type="EMBL" id="GG686036">
    <property type="protein sequence ID" value="EEQ99111.1"/>
    <property type="molecule type" value="Genomic_DNA"/>
</dbReference>
<keyword evidence="2" id="KW-1185">Reference proteome</keyword>
<organism evidence="2">
    <name type="scientific">Perkinsus marinus (strain ATCC 50983 / TXsc)</name>
    <dbReference type="NCBI Taxonomy" id="423536"/>
    <lineage>
        <taxon>Eukaryota</taxon>
        <taxon>Sar</taxon>
        <taxon>Alveolata</taxon>
        <taxon>Perkinsozoa</taxon>
        <taxon>Perkinsea</taxon>
        <taxon>Perkinsida</taxon>
        <taxon>Perkinsidae</taxon>
        <taxon>Perkinsus</taxon>
    </lineage>
</organism>
<dbReference type="Proteomes" id="UP000007800">
    <property type="component" value="Unassembled WGS sequence"/>
</dbReference>
<dbReference type="AlphaFoldDB" id="C5LVY1"/>
<dbReference type="GeneID" id="9044596"/>
<evidence type="ECO:0000313" key="1">
    <source>
        <dbReference type="EMBL" id="EEQ99111.1"/>
    </source>
</evidence>
<reference evidence="1 2" key="1">
    <citation type="submission" date="2008-07" db="EMBL/GenBank/DDBJ databases">
        <authorList>
            <person name="El-Sayed N."/>
            <person name="Caler E."/>
            <person name="Inman J."/>
            <person name="Amedeo P."/>
            <person name="Hass B."/>
            <person name="Wortman J."/>
        </authorList>
    </citation>
    <scope>NUCLEOTIDE SEQUENCE [LARGE SCALE GENOMIC DNA]</scope>
    <source>
        <strain evidence="2">ATCC 50983 / TXsc</strain>
    </source>
</reference>
<sequence>MLAVDESDSDIDDEDAQAVDEYTTAEERVAEEGTSVQYPTELPVGFDAFTNTASEDKAGLPFSVSCPQDGDAMEKLLTTFDPL</sequence>
<evidence type="ECO:0000313" key="2">
    <source>
        <dbReference type="Proteomes" id="UP000007800"/>
    </source>
</evidence>
<accession>C5LVY1</accession>
<gene>
    <name evidence="1" type="ORF">Pmar_PMAR005584</name>
</gene>
<dbReference type="InParanoid" id="C5LVY1"/>
<dbReference type="OrthoDB" id="441771at2759"/>
<dbReference type="RefSeq" id="XP_002766394.1">
    <property type="nucleotide sequence ID" value="XM_002766348.1"/>
</dbReference>
<proteinExistence type="predicted"/>